<feature type="domain" description="Dynamin-type G" evidence="5">
    <location>
        <begin position="73"/>
        <end position="381"/>
    </location>
</feature>
<dbReference type="InterPro" id="IPR027417">
    <property type="entry name" value="P-loop_NTPase"/>
</dbReference>
<dbReference type="GO" id="GO:0005874">
    <property type="term" value="C:microtubule"/>
    <property type="evidence" value="ECO:0007669"/>
    <property type="project" value="TreeGrafter"/>
</dbReference>
<dbReference type="GO" id="GO:0016020">
    <property type="term" value="C:membrane"/>
    <property type="evidence" value="ECO:0007669"/>
    <property type="project" value="TreeGrafter"/>
</dbReference>
<dbReference type="InterPro" id="IPR022812">
    <property type="entry name" value="Dynamin"/>
</dbReference>
<proteinExistence type="predicted"/>
<dbReference type="Pfam" id="PF00350">
    <property type="entry name" value="Dynamin_N"/>
    <property type="match status" value="1"/>
</dbReference>
<dbReference type="Gene3D" id="1.20.120.1240">
    <property type="entry name" value="Dynamin, middle domain"/>
    <property type="match status" value="1"/>
</dbReference>
<dbReference type="PANTHER" id="PTHR11566:SF21">
    <property type="entry name" value="DYNAMIN RELATED PROTEIN 1, ISOFORM A"/>
    <property type="match status" value="1"/>
</dbReference>
<dbReference type="GO" id="GO:0003924">
    <property type="term" value="F:GTPase activity"/>
    <property type="evidence" value="ECO:0007669"/>
    <property type="project" value="InterPro"/>
</dbReference>
<dbReference type="GO" id="GO:0005525">
    <property type="term" value="F:GTP binding"/>
    <property type="evidence" value="ECO:0007669"/>
    <property type="project" value="InterPro"/>
</dbReference>
<evidence type="ECO:0000256" key="2">
    <source>
        <dbReference type="ARBA" id="ARBA00023134"/>
    </source>
</evidence>
<dbReference type="PROSITE" id="PS51718">
    <property type="entry name" value="G_DYNAMIN_2"/>
    <property type="match status" value="1"/>
</dbReference>
<evidence type="ECO:0008006" key="8">
    <source>
        <dbReference type="Google" id="ProtNLM"/>
    </source>
</evidence>
<dbReference type="HOGENOM" id="CLU_008964_4_1_1"/>
<reference evidence="6 7" key="1">
    <citation type="submission" date="2014-04" db="EMBL/GenBank/DDBJ databases">
        <authorList>
            <consortium name="DOE Joint Genome Institute"/>
            <person name="Kuo A."/>
            <person name="Kohler A."/>
            <person name="Jargeat P."/>
            <person name="Nagy L.G."/>
            <person name="Floudas D."/>
            <person name="Copeland A."/>
            <person name="Barry K.W."/>
            <person name="Cichocki N."/>
            <person name="Veneault-Fourrey C."/>
            <person name="LaButti K."/>
            <person name="Lindquist E.A."/>
            <person name="Lipzen A."/>
            <person name="Lundell T."/>
            <person name="Morin E."/>
            <person name="Murat C."/>
            <person name="Sun H."/>
            <person name="Tunlid A."/>
            <person name="Henrissat B."/>
            <person name="Grigoriev I.V."/>
            <person name="Hibbett D.S."/>
            <person name="Martin F."/>
            <person name="Nordberg H.P."/>
            <person name="Cantor M.N."/>
            <person name="Hua S.X."/>
        </authorList>
    </citation>
    <scope>NUCLEOTIDE SEQUENCE [LARGE SCALE GENOMIC DNA]</scope>
    <source>
        <strain evidence="6 7">Ve08.2h10</strain>
    </source>
</reference>
<feature type="region of interest" description="Disordered" evidence="3">
    <location>
        <begin position="621"/>
        <end position="704"/>
    </location>
</feature>
<evidence type="ECO:0000259" key="4">
    <source>
        <dbReference type="PROSITE" id="PS51388"/>
    </source>
</evidence>
<dbReference type="SMART" id="SM00053">
    <property type="entry name" value="DYNc"/>
    <property type="match status" value="1"/>
</dbReference>
<evidence type="ECO:0000313" key="7">
    <source>
        <dbReference type="Proteomes" id="UP000054538"/>
    </source>
</evidence>
<protein>
    <recommendedName>
        <fullName evidence="8">Dynamin GTPase</fullName>
    </recommendedName>
</protein>
<dbReference type="GO" id="GO:0006897">
    <property type="term" value="P:endocytosis"/>
    <property type="evidence" value="ECO:0007669"/>
    <property type="project" value="TreeGrafter"/>
</dbReference>
<evidence type="ECO:0000256" key="1">
    <source>
        <dbReference type="ARBA" id="ARBA00022741"/>
    </source>
</evidence>
<name>A0A0D0DGX4_9AGAM</name>
<feature type="domain" description="GED" evidence="4">
    <location>
        <begin position="712"/>
        <end position="808"/>
    </location>
</feature>
<dbReference type="InterPro" id="IPR030381">
    <property type="entry name" value="G_DYNAMIN_dom"/>
</dbReference>
<dbReference type="STRING" id="930991.A0A0D0DGX4"/>
<evidence type="ECO:0000259" key="5">
    <source>
        <dbReference type="PROSITE" id="PS51718"/>
    </source>
</evidence>
<dbReference type="InterPro" id="IPR003130">
    <property type="entry name" value="GED"/>
</dbReference>
<dbReference type="GO" id="GO:0000266">
    <property type="term" value="P:mitochondrial fission"/>
    <property type="evidence" value="ECO:0007669"/>
    <property type="project" value="TreeGrafter"/>
</dbReference>
<dbReference type="InterPro" id="IPR045063">
    <property type="entry name" value="Dynamin_N"/>
</dbReference>
<keyword evidence="2" id="KW-0342">GTP-binding</keyword>
<dbReference type="EMBL" id="KN825526">
    <property type="protein sequence ID" value="KIK89903.1"/>
    <property type="molecule type" value="Genomic_DNA"/>
</dbReference>
<evidence type="ECO:0000256" key="3">
    <source>
        <dbReference type="SAM" id="MobiDB-lite"/>
    </source>
</evidence>
<reference evidence="7" key="2">
    <citation type="submission" date="2015-01" db="EMBL/GenBank/DDBJ databases">
        <title>Evolutionary Origins and Diversification of the Mycorrhizal Mutualists.</title>
        <authorList>
            <consortium name="DOE Joint Genome Institute"/>
            <consortium name="Mycorrhizal Genomics Consortium"/>
            <person name="Kohler A."/>
            <person name="Kuo A."/>
            <person name="Nagy L.G."/>
            <person name="Floudas D."/>
            <person name="Copeland A."/>
            <person name="Barry K.W."/>
            <person name="Cichocki N."/>
            <person name="Veneault-Fourrey C."/>
            <person name="LaButti K."/>
            <person name="Lindquist E.A."/>
            <person name="Lipzen A."/>
            <person name="Lundell T."/>
            <person name="Morin E."/>
            <person name="Murat C."/>
            <person name="Riley R."/>
            <person name="Ohm R."/>
            <person name="Sun H."/>
            <person name="Tunlid A."/>
            <person name="Henrissat B."/>
            <person name="Grigoriev I.V."/>
            <person name="Hibbett D.S."/>
            <person name="Martin F."/>
        </authorList>
    </citation>
    <scope>NUCLEOTIDE SEQUENCE [LARGE SCALE GENOMIC DNA]</scope>
    <source>
        <strain evidence="7">Ve08.2h10</strain>
    </source>
</reference>
<dbReference type="InterPro" id="IPR020850">
    <property type="entry name" value="GED_dom"/>
</dbReference>
<dbReference type="OrthoDB" id="5061070at2759"/>
<dbReference type="PRINTS" id="PR00195">
    <property type="entry name" value="DYNAMIN"/>
</dbReference>
<feature type="region of interest" description="Disordered" evidence="3">
    <location>
        <begin position="1"/>
        <end position="44"/>
    </location>
</feature>
<dbReference type="GO" id="GO:0016559">
    <property type="term" value="P:peroxisome fission"/>
    <property type="evidence" value="ECO:0007669"/>
    <property type="project" value="TreeGrafter"/>
</dbReference>
<dbReference type="PROSITE" id="PS51388">
    <property type="entry name" value="GED"/>
    <property type="match status" value="1"/>
</dbReference>
<dbReference type="InParanoid" id="A0A0D0DGX4"/>
<sequence>MHGFRFNKSKRTPPPRSPPKLDTGSTTPGERSPPDLADDMRDDVDLSSTEYARRGKELMRLINDLRSMGAETIIDLPSIVVIGGQSAGKSSLVEAVSGVNVPRDSGTCTRCPMDCTMSSSAKTWSCTIKLRFDYDSAGHPLPRSKVVAFGAPITNRDDVDIWLRRAQAAILNPHTAPENFHKKTVTELRTINSTSSLKFSRNVVAVAIEDPDAIDLSFVDLPGLIQNEEQEVIDLVQELTVKAISRANTIILTTIPMSDDIQNQQSVKLAKEADPEGERTIGVLTKPDTLGEGADSAKKLWIDVIEGREHVLKHGYYCVRLPDDAQRSGRLSRAAFQKLAAEYFDTSPPWSRSTERGRFGIPAFVSDISALLVKHIEKSLPKLKQDIEQLLAFCLADLGALPAPLSSDPRVEVLGKVNDFCAAFKGIVDGTGSDKGLAQRNRALYGDFKRDIRGTAPDFRPFERPERYKPFDDLEPDETRGARNPWVRTMGVIEVRKIIHDSIGWELPKNIPYEAKTRLISQFTNLWTAPAERCLAAINGVLDDVLQGLIETHFGRFKVLQAFVSELINVDVEEHKSRARSAMKETLELEFRPNYTQNTQYLLSLRESWLDRYKLGHREPHQYHLPAVTQKSNKKGKEGRSSRFDGPNEMPRTSPPKAKAKPSPPQVAGMFFGGQPPSWSSSQFEHAAVAHDSSSETNASESLSPSDAFEDELIVMADVRAYFHVAYKRIIDRIPLNIEHSLHRPLAGKLPVALLRSLTVDATARGDFAERMKELTSEDPAIALKREHLQARRARLHDYRRKLMNFSA</sequence>
<dbReference type="InterPro" id="IPR000375">
    <property type="entry name" value="Dynamin_stalk"/>
</dbReference>
<dbReference type="AlphaFoldDB" id="A0A0D0DGX4"/>
<dbReference type="PANTHER" id="PTHR11566">
    <property type="entry name" value="DYNAMIN"/>
    <property type="match status" value="1"/>
</dbReference>
<dbReference type="GO" id="GO:0048312">
    <property type="term" value="P:intracellular distribution of mitochondria"/>
    <property type="evidence" value="ECO:0007669"/>
    <property type="project" value="TreeGrafter"/>
</dbReference>
<organism evidence="6 7">
    <name type="scientific">Paxillus rubicundulus Ve08.2h10</name>
    <dbReference type="NCBI Taxonomy" id="930991"/>
    <lineage>
        <taxon>Eukaryota</taxon>
        <taxon>Fungi</taxon>
        <taxon>Dikarya</taxon>
        <taxon>Basidiomycota</taxon>
        <taxon>Agaricomycotina</taxon>
        <taxon>Agaricomycetes</taxon>
        <taxon>Agaricomycetidae</taxon>
        <taxon>Boletales</taxon>
        <taxon>Paxilineae</taxon>
        <taxon>Paxillaceae</taxon>
        <taxon>Paxillus</taxon>
    </lineage>
</organism>
<feature type="compositionally biased region" description="Low complexity" evidence="3">
    <location>
        <begin position="695"/>
        <end position="704"/>
    </location>
</feature>
<dbReference type="Gene3D" id="3.40.50.300">
    <property type="entry name" value="P-loop containing nucleotide triphosphate hydrolases"/>
    <property type="match status" value="1"/>
</dbReference>
<feature type="compositionally biased region" description="Basic residues" evidence="3">
    <location>
        <begin position="1"/>
        <end position="13"/>
    </location>
</feature>
<keyword evidence="1" id="KW-0547">Nucleotide-binding</keyword>
<dbReference type="Proteomes" id="UP000054538">
    <property type="component" value="Unassembled WGS sequence"/>
</dbReference>
<dbReference type="CDD" id="cd08771">
    <property type="entry name" value="DLP_1"/>
    <property type="match status" value="1"/>
</dbReference>
<dbReference type="GO" id="GO:0008017">
    <property type="term" value="F:microtubule binding"/>
    <property type="evidence" value="ECO:0007669"/>
    <property type="project" value="TreeGrafter"/>
</dbReference>
<accession>A0A0D0DGX4</accession>
<gene>
    <name evidence="6" type="ORF">PAXRUDRAFT_831740</name>
</gene>
<evidence type="ECO:0000313" key="6">
    <source>
        <dbReference type="EMBL" id="KIK89903.1"/>
    </source>
</evidence>
<dbReference type="SUPFAM" id="SSF52540">
    <property type="entry name" value="P-loop containing nucleoside triphosphate hydrolases"/>
    <property type="match status" value="1"/>
</dbReference>
<keyword evidence="7" id="KW-1185">Reference proteome</keyword>
<dbReference type="Pfam" id="PF01031">
    <property type="entry name" value="Dynamin_M"/>
    <property type="match status" value="1"/>
</dbReference>
<dbReference type="InterPro" id="IPR001401">
    <property type="entry name" value="Dynamin_GTPase"/>
</dbReference>
<dbReference type="GO" id="GO:0005739">
    <property type="term" value="C:mitochondrion"/>
    <property type="evidence" value="ECO:0007669"/>
    <property type="project" value="TreeGrafter"/>
</dbReference>
<dbReference type="Pfam" id="PF02212">
    <property type="entry name" value="GED"/>
    <property type="match status" value="1"/>
</dbReference>